<name>A0AA46AD09_9BACL</name>
<sequence length="201" mass="23236">MGVKYVVNTLRRTASRTKGDDMEEIRIMVDHEAFLIGIKPALCRRMIPQLEKLMPQLGKYPHMIDADGSYLFFQNQELMDNYLASMANVEWGSAKHHRILGLTLGYPPEAVTFYLARRDNEALYQYCVNVGYAGYRFVAHVNDLHHIIVHMWDKYEVKEEARIGVGSELLYTGFRDYEKLKEVVGEVRNKLSDQLNVTKSS</sequence>
<evidence type="ECO:0000313" key="2">
    <source>
        <dbReference type="Proteomes" id="UP001157946"/>
    </source>
</evidence>
<protein>
    <submittedName>
        <fullName evidence="1">Uncharacterized protein</fullName>
    </submittedName>
</protein>
<gene>
    <name evidence="1" type="ORF">SAMN06265361_101295</name>
</gene>
<reference evidence="1" key="1">
    <citation type="submission" date="2017-05" db="EMBL/GenBank/DDBJ databases">
        <authorList>
            <person name="Varghese N."/>
            <person name="Submissions S."/>
        </authorList>
    </citation>
    <scope>NUCLEOTIDE SEQUENCE</scope>
    <source>
        <strain evidence="1">DSM 45262</strain>
    </source>
</reference>
<organism evidence="1 2">
    <name type="scientific">Laceyella tengchongensis</name>
    <dbReference type="NCBI Taxonomy" id="574699"/>
    <lineage>
        <taxon>Bacteria</taxon>
        <taxon>Bacillati</taxon>
        <taxon>Bacillota</taxon>
        <taxon>Bacilli</taxon>
        <taxon>Bacillales</taxon>
        <taxon>Thermoactinomycetaceae</taxon>
        <taxon>Laceyella</taxon>
    </lineage>
</organism>
<proteinExistence type="predicted"/>
<comment type="caution">
    <text evidence="1">The sequence shown here is derived from an EMBL/GenBank/DDBJ whole genome shotgun (WGS) entry which is preliminary data.</text>
</comment>
<dbReference type="AlphaFoldDB" id="A0AA46AD09"/>
<keyword evidence="2" id="KW-1185">Reference proteome</keyword>
<dbReference type="Proteomes" id="UP001157946">
    <property type="component" value="Unassembled WGS sequence"/>
</dbReference>
<evidence type="ECO:0000313" key="1">
    <source>
        <dbReference type="EMBL" id="SMP01919.1"/>
    </source>
</evidence>
<accession>A0AA46AD09</accession>
<dbReference type="EMBL" id="FXTU01000001">
    <property type="protein sequence ID" value="SMP01919.1"/>
    <property type="molecule type" value="Genomic_DNA"/>
</dbReference>